<comment type="catalytic activity">
    <reaction evidence="1">
        <text>Endonucleolytic cleavage to 5'-phosphomonoester.</text>
        <dbReference type="EC" id="3.1.26.4"/>
    </reaction>
</comment>
<evidence type="ECO:0000256" key="4">
    <source>
        <dbReference type="ARBA" id="ARBA00022722"/>
    </source>
</evidence>
<protein>
    <recommendedName>
        <fullName evidence="3">ribonuclease H</fullName>
        <ecNumber evidence="3">3.1.26.4</ecNumber>
    </recommendedName>
</protein>
<evidence type="ECO:0000256" key="8">
    <source>
        <dbReference type="SAM" id="MobiDB-lite"/>
    </source>
</evidence>
<feature type="region of interest" description="Disordered" evidence="8">
    <location>
        <begin position="160"/>
        <end position="190"/>
    </location>
</feature>
<dbReference type="PANTHER" id="PTHR10642:SF26">
    <property type="entry name" value="RIBONUCLEASE H1"/>
    <property type="match status" value="1"/>
</dbReference>
<evidence type="ECO:0000313" key="11">
    <source>
        <dbReference type="Proteomes" id="UP000078576"/>
    </source>
</evidence>
<dbReference type="InterPro" id="IPR012337">
    <property type="entry name" value="RNaseH-like_sf"/>
</dbReference>
<dbReference type="GO" id="GO:0046872">
    <property type="term" value="F:metal ion binding"/>
    <property type="evidence" value="ECO:0007669"/>
    <property type="project" value="UniProtKB-KW"/>
</dbReference>
<gene>
    <name evidence="10" type="ORF">VP1G_03320</name>
</gene>
<dbReference type="PANTHER" id="PTHR10642">
    <property type="entry name" value="RIBONUCLEASE H1"/>
    <property type="match status" value="1"/>
</dbReference>
<keyword evidence="6" id="KW-0255">Endonuclease</keyword>
<dbReference type="EMBL" id="KN714684">
    <property type="protein sequence ID" value="KUI55950.1"/>
    <property type="molecule type" value="Genomic_DNA"/>
</dbReference>
<dbReference type="PROSITE" id="PS50879">
    <property type="entry name" value="RNASE_H_1"/>
    <property type="match status" value="1"/>
</dbReference>
<dbReference type="CDD" id="cd13934">
    <property type="entry name" value="RNase_H_Dikarya_like"/>
    <property type="match status" value="1"/>
</dbReference>
<evidence type="ECO:0000256" key="6">
    <source>
        <dbReference type="ARBA" id="ARBA00022759"/>
    </source>
</evidence>
<proteinExistence type="inferred from homology"/>
<evidence type="ECO:0000256" key="5">
    <source>
        <dbReference type="ARBA" id="ARBA00022723"/>
    </source>
</evidence>
<dbReference type="InterPro" id="IPR050092">
    <property type="entry name" value="RNase_H"/>
</dbReference>
<dbReference type="OrthoDB" id="407198at2759"/>
<feature type="domain" description="RNase H type-1" evidence="9">
    <location>
        <begin position="130"/>
        <end position="295"/>
    </location>
</feature>
<keyword evidence="11" id="KW-1185">Reference proteome</keyword>
<keyword evidence="4" id="KW-0540">Nuclease</keyword>
<name>A0A194UW81_CYTMA</name>
<dbReference type="EC" id="3.1.26.4" evidence="3"/>
<evidence type="ECO:0000256" key="1">
    <source>
        <dbReference type="ARBA" id="ARBA00000077"/>
    </source>
</evidence>
<evidence type="ECO:0000256" key="7">
    <source>
        <dbReference type="ARBA" id="ARBA00022801"/>
    </source>
</evidence>
<keyword evidence="7" id="KW-0378">Hydrolase</keyword>
<reference evidence="11" key="1">
    <citation type="submission" date="2014-12" db="EMBL/GenBank/DDBJ databases">
        <title>Genome Sequence of Valsa Canker Pathogens Uncovers a Specific Adaption of Colonization on Woody Bark.</title>
        <authorList>
            <person name="Yin Z."/>
            <person name="Liu H."/>
            <person name="Gao X."/>
            <person name="Li Z."/>
            <person name="Song N."/>
            <person name="Ke X."/>
            <person name="Dai Q."/>
            <person name="Wu Y."/>
            <person name="Sun Y."/>
            <person name="Xu J.-R."/>
            <person name="Kang Z.K."/>
            <person name="Wang L."/>
            <person name="Huang L."/>
        </authorList>
    </citation>
    <scope>NUCLEOTIDE SEQUENCE [LARGE SCALE GENOMIC DNA]</scope>
    <source>
        <strain evidence="11">SXYL134</strain>
    </source>
</reference>
<dbReference type="InterPro" id="IPR036397">
    <property type="entry name" value="RNaseH_sf"/>
</dbReference>
<dbReference type="STRING" id="694573.A0A194UW81"/>
<dbReference type="InterPro" id="IPR002156">
    <property type="entry name" value="RNaseH_domain"/>
</dbReference>
<dbReference type="GO" id="GO:0003676">
    <property type="term" value="F:nucleic acid binding"/>
    <property type="evidence" value="ECO:0007669"/>
    <property type="project" value="InterPro"/>
</dbReference>
<feature type="region of interest" description="Disordered" evidence="8">
    <location>
        <begin position="1"/>
        <end position="20"/>
    </location>
</feature>
<keyword evidence="5" id="KW-0479">Metal-binding</keyword>
<organism evidence="10 11">
    <name type="scientific">Cytospora mali</name>
    <name type="common">Apple Valsa canker fungus</name>
    <name type="synonym">Valsa mali</name>
    <dbReference type="NCBI Taxonomy" id="578113"/>
    <lineage>
        <taxon>Eukaryota</taxon>
        <taxon>Fungi</taxon>
        <taxon>Dikarya</taxon>
        <taxon>Ascomycota</taxon>
        <taxon>Pezizomycotina</taxon>
        <taxon>Sordariomycetes</taxon>
        <taxon>Sordariomycetidae</taxon>
        <taxon>Diaporthales</taxon>
        <taxon>Cytosporaceae</taxon>
        <taxon>Cytospora</taxon>
    </lineage>
</organism>
<dbReference type="Proteomes" id="UP000078576">
    <property type="component" value="Unassembled WGS sequence"/>
</dbReference>
<accession>A0A194UW81</accession>
<sequence>MASGWSYLVPDSDSDGEGEYDPVTLSGGQLACYRHLRIVCAKCCVDYSFMEPNSDEEEEEEEEQEEYRGSYNMRNDFDDIEKYMFPEPPRGTGRVIPTKFTLPSPTSTPDSVFQGRATYARFTRFVHRQDRKKGLIFTDGACINNGGLNPKAGWAFVHGPRGSGDEGNEPARSCASRLENKGPYGDAGAQTSNRAEMRAVITALGYRNWLGEGFNTMVIATDSEYVVEGATGWVRGWIHNGWKTRNGSAVKNKDLWETLLGRAEEFHDQGMDIQFWRIPRGLNHIADAAAKEAAEGNEVDRFVDFVGFVV</sequence>
<evidence type="ECO:0000256" key="2">
    <source>
        <dbReference type="ARBA" id="ARBA00005300"/>
    </source>
</evidence>
<comment type="similarity">
    <text evidence="2">Belongs to the RNase H family.</text>
</comment>
<dbReference type="GO" id="GO:0043137">
    <property type="term" value="P:DNA replication, removal of RNA primer"/>
    <property type="evidence" value="ECO:0007669"/>
    <property type="project" value="TreeGrafter"/>
</dbReference>
<evidence type="ECO:0000313" key="10">
    <source>
        <dbReference type="EMBL" id="KUI55950.1"/>
    </source>
</evidence>
<evidence type="ECO:0000259" key="9">
    <source>
        <dbReference type="PROSITE" id="PS50879"/>
    </source>
</evidence>
<dbReference type="Pfam" id="PF00075">
    <property type="entry name" value="RNase_H"/>
    <property type="match status" value="1"/>
</dbReference>
<dbReference type="AlphaFoldDB" id="A0A194UW81"/>
<dbReference type="Gene3D" id="3.30.420.10">
    <property type="entry name" value="Ribonuclease H-like superfamily/Ribonuclease H"/>
    <property type="match status" value="1"/>
</dbReference>
<evidence type="ECO:0000256" key="3">
    <source>
        <dbReference type="ARBA" id="ARBA00012180"/>
    </source>
</evidence>
<dbReference type="SUPFAM" id="SSF53098">
    <property type="entry name" value="Ribonuclease H-like"/>
    <property type="match status" value="1"/>
</dbReference>
<dbReference type="GO" id="GO:0004523">
    <property type="term" value="F:RNA-DNA hybrid ribonuclease activity"/>
    <property type="evidence" value="ECO:0007669"/>
    <property type="project" value="UniProtKB-EC"/>
</dbReference>